<comment type="caution">
    <text evidence="2">The sequence shown here is derived from an EMBL/GenBank/DDBJ whole genome shotgun (WGS) entry which is preliminary data.</text>
</comment>
<proteinExistence type="predicted"/>
<keyword evidence="1" id="KW-1133">Transmembrane helix</keyword>
<protein>
    <submittedName>
        <fullName evidence="2">Uncharacterized protein</fullName>
    </submittedName>
</protein>
<evidence type="ECO:0000256" key="1">
    <source>
        <dbReference type="SAM" id="Phobius"/>
    </source>
</evidence>
<keyword evidence="1" id="KW-0472">Membrane</keyword>
<keyword evidence="3" id="KW-1185">Reference proteome</keyword>
<organism evidence="2 3">
    <name type="scientific">Marinomonas aquiplantarum</name>
    <dbReference type="NCBI Taxonomy" id="491951"/>
    <lineage>
        <taxon>Bacteria</taxon>
        <taxon>Pseudomonadati</taxon>
        <taxon>Pseudomonadota</taxon>
        <taxon>Gammaproteobacteria</taxon>
        <taxon>Oceanospirillales</taxon>
        <taxon>Oceanospirillaceae</taxon>
        <taxon>Marinomonas</taxon>
    </lineage>
</organism>
<evidence type="ECO:0000313" key="2">
    <source>
        <dbReference type="EMBL" id="RBO83418.1"/>
    </source>
</evidence>
<dbReference type="Proteomes" id="UP000252086">
    <property type="component" value="Unassembled WGS sequence"/>
</dbReference>
<dbReference type="EMBL" id="QNRF01000004">
    <property type="protein sequence ID" value="RBO83418.1"/>
    <property type="molecule type" value="Genomic_DNA"/>
</dbReference>
<dbReference type="RefSeq" id="WP_113874368.1">
    <property type="nucleotide sequence ID" value="NZ_QNRF01000004.1"/>
</dbReference>
<sequence length="173" mass="19801">MWNYIDKLLEKIMTIAFSVVVTVFLLTNINNKQWGAILVQKDNISIHDESIKSLEREIADIKSVISEESGAKSLDVSGSIKTLEMSFLVLEEKNKEVMSILRDDPETLATIREINVKYDRILSDLDKIDNKVIRAEDKIYSGFSSDKTLLWTLVVAIIAMFLQQIFSKRKESK</sequence>
<feature type="transmembrane region" description="Helical" evidence="1">
    <location>
        <begin position="12"/>
        <end position="29"/>
    </location>
</feature>
<name>A0A366D2B8_9GAMM</name>
<accession>A0A366D2B8</accession>
<reference evidence="2 3" key="1">
    <citation type="submission" date="2018-06" db="EMBL/GenBank/DDBJ databases">
        <title>Genomic Encyclopedia of Type Strains, Phase III (KMG-III): the genomes of soil and plant-associated and newly described type strains.</title>
        <authorList>
            <person name="Whitman W."/>
        </authorList>
    </citation>
    <scope>NUCLEOTIDE SEQUENCE [LARGE SCALE GENOMIC DNA]</scope>
    <source>
        <strain evidence="2 3">CECT 7732</strain>
    </source>
</reference>
<dbReference type="AlphaFoldDB" id="A0A366D2B8"/>
<gene>
    <name evidence="2" type="ORF">DFP76_104237</name>
</gene>
<feature type="transmembrane region" description="Helical" evidence="1">
    <location>
        <begin position="148"/>
        <end position="166"/>
    </location>
</feature>
<evidence type="ECO:0000313" key="3">
    <source>
        <dbReference type="Proteomes" id="UP000252086"/>
    </source>
</evidence>
<keyword evidence="1" id="KW-0812">Transmembrane</keyword>